<dbReference type="RefSeq" id="WP_050059775.1">
    <property type="nucleotide sequence ID" value="NZ_JACHEK010000005.1"/>
</dbReference>
<gene>
    <name evidence="7" type="primary">nusA</name>
    <name evidence="10" type="ORF">HNQ77_002586</name>
</gene>
<evidence type="ECO:0000313" key="10">
    <source>
        <dbReference type="EMBL" id="MBB6144630.1"/>
    </source>
</evidence>
<dbReference type="GO" id="GO:0003700">
    <property type="term" value="F:DNA-binding transcription factor activity"/>
    <property type="evidence" value="ECO:0007669"/>
    <property type="project" value="InterPro"/>
</dbReference>
<comment type="similarity">
    <text evidence="7">Belongs to the NusA family.</text>
</comment>
<feature type="domain" description="S1 motif" evidence="9">
    <location>
        <begin position="138"/>
        <end position="202"/>
    </location>
</feature>
<dbReference type="SUPFAM" id="SSF47794">
    <property type="entry name" value="Rad51 N-terminal domain-like"/>
    <property type="match status" value="1"/>
</dbReference>
<evidence type="ECO:0000256" key="8">
    <source>
        <dbReference type="SAM" id="MobiDB-lite"/>
    </source>
</evidence>
<dbReference type="GO" id="GO:0003723">
    <property type="term" value="F:RNA binding"/>
    <property type="evidence" value="ECO:0007669"/>
    <property type="project" value="UniProtKB-UniRule"/>
</dbReference>
<keyword evidence="6 7" id="KW-0804">Transcription</keyword>
<dbReference type="Gene3D" id="2.40.50.140">
    <property type="entry name" value="Nucleic acid-binding proteins"/>
    <property type="match status" value="1"/>
</dbReference>
<protein>
    <recommendedName>
        <fullName evidence="7">Transcription termination/antitermination protein NusA</fullName>
    </recommendedName>
</protein>
<dbReference type="FunFam" id="3.30.300.20:FF:000005">
    <property type="entry name" value="Transcription termination/antitermination protein NusA"/>
    <property type="match status" value="1"/>
</dbReference>
<evidence type="ECO:0000256" key="1">
    <source>
        <dbReference type="ARBA" id="ARBA00022472"/>
    </source>
</evidence>
<keyword evidence="1 7" id="KW-0806">Transcription termination</keyword>
<dbReference type="PANTHER" id="PTHR22648:SF0">
    <property type="entry name" value="TRANSCRIPTION TERMINATION_ANTITERMINATION PROTEIN NUSA"/>
    <property type="match status" value="1"/>
</dbReference>
<evidence type="ECO:0000256" key="6">
    <source>
        <dbReference type="ARBA" id="ARBA00023163"/>
    </source>
</evidence>
<dbReference type="Pfam" id="PF13184">
    <property type="entry name" value="KH_NusA_1st"/>
    <property type="match status" value="1"/>
</dbReference>
<keyword evidence="11" id="KW-1185">Reference proteome</keyword>
<dbReference type="CDD" id="cd04455">
    <property type="entry name" value="S1_NusA"/>
    <property type="match status" value="1"/>
</dbReference>
<proteinExistence type="inferred from homology"/>
<dbReference type="CDD" id="cd02134">
    <property type="entry name" value="KH-II_NusA_rpt1"/>
    <property type="match status" value="1"/>
</dbReference>
<evidence type="ECO:0000256" key="7">
    <source>
        <dbReference type="HAMAP-Rule" id="MF_00945"/>
    </source>
</evidence>
<dbReference type="SMART" id="SM00322">
    <property type="entry name" value="KH"/>
    <property type="match status" value="2"/>
</dbReference>
<evidence type="ECO:0000259" key="9">
    <source>
        <dbReference type="PROSITE" id="PS50126"/>
    </source>
</evidence>
<dbReference type="InterPro" id="IPR010995">
    <property type="entry name" value="DNA_repair_Rad51/TF_NusA_a-hlx"/>
</dbReference>
<dbReference type="InterPro" id="IPR015946">
    <property type="entry name" value="KH_dom-like_a/b"/>
</dbReference>
<reference evidence="10 11" key="1">
    <citation type="submission" date="2020-08" db="EMBL/GenBank/DDBJ databases">
        <title>Genomic Encyclopedia of Type Strains, Phase IV (KMG-IV): sequencing the most valuable type-strain genomes for metagenomic binning, comparative biology and taxonomic classification.</title>
        <authorList>
            <person name="Goeker M."/>
        </authorList>
    </citation>
    <scope>NUCLEOTIDE SEQUENCE [LARGE SCALE GENOMIC DNA]</scope>
    <source>
        <strain evidence="10 11">DSM 103733</strain>
    </source>
</reference>
<dbReference type="PROSITE" id="PS50084">
    <property type="entry name" value="KH_TYPE_1"/>
    <property type="match status" value="1"/>
</dbReference>
<dbReference type="PANTHER" id="PTHR22648">
    <property type="entry name" value="TRANSCRIPTION TERMINATION FACTOR NUSA"/>
    <property type="match status" value="1"/>
</dbReference>
<dbReference type="PROSITE" id="PS50126">
    <property type="entry name" value="S1"/>
    <property type="match status" value="1"/>
</dbReference>
<dbReference type="GO" id="GO:0000166">
    <property type="term" value="F:nucleotide binding"/>
    <property type="evidence" value="ECO:0007669"/>
    <property type="project" value="InterPro"/>
</dbReference>
<dbReference type="NCBIfam" id="TIGR01953">
    <property type="entry name" value="NusA"/>
    <property type="match status" value="1"/>
</dbReference>
<dbReference type="InterPro" id="IPR012340">
    <property type="entry name" value="NA-bd_OB-fold"/>
</dbReference>
<dbReference type="AlphaFoldDB" id="A0A841JTZ9"/>
<dbReference type="InterPro" id="IPR010213">
    <property type="entry name" value="TF_NusA"/>
</dbReference>
<feature type="region of interest" description="Disordered" evidence="8">
    <location>
        <begin position="502"/>
        <end position="525"/>
    </location>
</feature>
<evidence type="ECO:0000256" key="4">
    <source>
        <dbReference type="ARBA" id="ARBA00022884"/>
    </source>
</evidence>
<name>A0A841JTZ9_9BACT</name>
<dbReference type="SUPFAM" id="SSF50249">
    <property type="entry name" value="Nucleic acid-binding proteins"/>
    <property type="match status" value="1"/>
</dbReference>
<comment type="caution">
    <text evidence="10">The sequence shown here is derived from an EMBL/GenBank/DDBJ whole genome shotgun (WGS) entry which is preliminary data.</text>
</comment>
<dbReference type="Pfam" id="PF14520">
    <property type="entry name" value="HHH_5"/>
    <property type="match status" value="1"/>
</dbReference>
<dbReference type="InterPro" id="IPR004087">
    <property type="entry name" value="KH_dom"/>
</dbReference>
<dbReference type="InterPro" id="IPR025249">
    <property type="entry name" value="TF_NusA_KH_1st"/>
</dbReference>
<dbReference type="Gene3D" id="1.10.150.20">
    <property type="entry name" value="5' to 3' exonuclease, C-terminal subdomain"/>
    <property type="match status" value="1"/>
</dbReference>
<dbReference type="EMBL" id="JACHEK010000005">
    <property type="protein sequence ID" value="MBB6144630.1"/>
    <property type="molecule type" value="Genomic_DNA"/>
</dbReference>
<dbReference type="InterPro" id="IPR003029">
    <property type="entry name" value="S1_domain"/>
</dbReference>
<dbReference type="Pfam" id="PF00575">
    <property type="entry name" value="S1"/>
    <property type="match status" value="1"/>
</dbReference>
<keyword evidence="4 7" id="KW-0694">RNA-binding</keyword>
<dbReference type="FunFam" id="3.30.300.20:FF:000002">
    <property type="entry name" value="Transcription termination/antitermination protein NusA"/>
    <property type="match status" value="1"/>
</dbReference>
<organism evidence="10 11">
    <name type="scientific">Silvibacterium bohemicum</name>
    <dbReference type="NCBI Taxonomy" id="1577686"/>
    <lineage>
        <taxon>Bacteria</taxon>
        <taxon>Pseudomonadati</taxon>
        <taxon>Acidobacteriota</taxon>
        <taxon>Terriglobia</taxon>
        <taxon>Terriglobales</taxon>
        <taxon>Acidobacteriaceae</taxon>
        <taxon>Silvibacterium</taxon>
    </lineage>
</organism>
<dbReference type="Pfam" id="PF26594">
    <property type="entry name" value="KH_NusA_2nd"/>
    <property type="match status" value="1"/>
</dbReference>
<dbReference type="InterPro" id="IPR030842">
    <property type="entry name" value="TF_NusA_bacterial"/>
</dbReference>
<dbReference type="InterPro" id="IPR009019">
    <property type="entry name" value="KH_sf_prok-type"/>
</dbReference>
<keyword evidence="3 7" id="KW-0889">Transcription antitermination</keyword>
<dbReference type="GO" id="GO:0031564">
    <property type="term" value="P:transcription antitermination"/>
    <property type="evidence" value="ECO:0007669"/>
    <property type="project" value="UniProtKB-UniRule"/>
</dbReference>
<dbReference type="InterPro" id="IPR013735">
    <property type="entry name" value="TF_NusA_N"/>
</dbReference>
<dbReference type="Gene3D" id="3.30.1480.10">
    <property type="entry name" value="NusA, N-terminal domain"/>
    <property type="match status" value="1"/>
</dbReference>
<dbReference type="Gene3D" id="3.30.300.20">
    <property type="match status" value="2"/>
</dbReference>
<dbReference type="SUPFAM" id="SSF69705">
    <property type="entry name" value="Transcription factor NusA, N-terminal domain"/>
    <property type="match status" value="1"/>
</dbReference>
<accession>A0A841JTZ9</accession>
<dbReference type="InterPro" id="IPR036555">
    <property type="entry name" value="NusA_N_sf"/>
</dbReference>
<dbReference type="Proteomes" id="UP000538666">
    <property type="component" value="Unassembled WGS sequence"/>
</dbReference>
<dbReference type="CDD" id="cd22529">
    <property type="entry name" value="KH-II_NusA_rpt2"/>
    <property type="match status" value="1"/>
</dbReference>
<dbReference type="Pfam" id="PF08529">
    <property type="entry name" value="NusA_N"/>
    <property type="match status" value="1"/>
</dbReference>
<comment type="function">
    <text evidence="7">Participates in both transcription termination and antitermination.</text>
</comment>
<dbReference type="HAMAP" id="MF_00945_B">
    <property type="entry name" value="NusA_B"/>
    <property type="match status" value="1"/>
</dbReference>
<dbReference type="SUPFAM" id="SSF54814">
    <property type="entry name" value="Prokaryotic type KH domain (KH-domain type II)"/>
    <property type="match status" value="2"/>
</dbReference>
<comment type="subunit">
    <text evidence="7">Monomer. Binds directly to the core enzyme of the DNA-dependent RNA polymerase and to nascent RNA.</text>
</comment>
<dbReference type="InterPro" id="IPR058582">
    <property type="entry name" value="KH_NusA_2nd"/>
</dbReference>
<evidence type="ECO:0000256" key="5">
    <source>
        <dbReference type="ARBA" id="ARBA00023015"/>
    </source>
</evidence>
<keyword evidence="5 7" id="KW-0805">Transcription regulation</keyword>
<keyword evidence="2 7" id="KW-0963">Cytoplasm</keyword>
<sequence>MASALYQSIEILSRDKGIDPEIVVGAVEDAIALATRKYYKTQENMRAELDKDSGEIRAYVYKTVVETPELIEDPVNQIALDAARELAPEVEIGGEIRYYKPTDVLGRIAAQMAKQVIFQKVREAERDTVFNEYNHRVNEVLNATVKRVELQDVIFDLGKAEARMPRREQSRLEQFAVGERVRVVLLRVDRAAKGPQVIVSRAAKELVQNLFQSEVPEIYDGTVVIRAIAREAGERTKIAVMSRDKDVDPVGACVGMKGMRVQSIIRELRGEKIDIIEFSEEITTFAEKALQPAKVSRVSITDLGEKQLEVIVDDTQLSLAIGKKGQNVRLAAKLLEWKIDIKSEEEKRQEVEQQMQGVGGPATAIEQVSELGEQIIQKLVAAGITTVEALADMTPEQLEEIPGIGEKTLEKISIAVRHYFGQYEEGEDRPAIVAAASSEDSEAAAAEAASNASLDEEEAALKLDLTQDDGEDDVEIDTEGAADEGSGLIDDDVAEEQIGEITETGEGADDNGAEAVAPGGHDTSHRLRETAVLEDVAESAELQEESDHNSGNGA</sequence>
<dbReference type="GO" id="GO:0005829">
    <property type="term" value="C:cytosol"/>
    <property type="evidence" value="ECO:0007669"/>
    <property type="project" value="TreeGrafter"/>
</dbReference>
<comment type="subcellular location">
    <subcellularLocation>
        <location evidence="7">Cytoplasm</location>
    </subcellularLocation>
</comment>
<dbReference type="GO" id="GO:0006353">
    <property type="term" value="P:DNA-templated transcription termination"/>
    <property type="evidence" value="ECO:0007669"/>
    <property type="project" value="UniProtKB-UniRule"/>
</dbReference>
<evidence type="ECO:0000256" key="2">
    <source>
        <dbReference type="ARBA" id="ARBA00022490"/>
    </source>
</evidence>
<dbReference type="SMART" id="SM00316">
    <property type="entry name" value="S1"/>
    <property type="match status" value="1"/>
</dbReference>
<dbReference type="OrthoDB" id="9807233at2"/>
<evidence type="ECO:0000256" key="3">
    <source>
        <dbReference type="ARBA" id="ARBA00022814"/>
    </source>
</evidence>
<evidence type="ECO:0000313" key="11">
    <source>
        <dbReference type="Proteomes" id="UP000538666"/>
    </source>
</evidence>